<keyword evidence="2" id="KW-1133">Transmembrane helix</keyword>
<dbReference type="KEGG" id="mcou:NCTC10179_00065"/>
<evidence type="ECO:0000256" key="2">
    <source>
        <dbReference type="SAM" id="Phobius"/>
    </source>
</evidence>
<feature type="coiled-coil region" evidence="1">
    <location>
        <begin position="1334"/>
        <end position="1361"/>
    </location>
</feature>
<dbReference type="OrthoDB" id="393345at2"/>
<feature type="coiled-coil region" evidence="1">
    <location>
        <begin position="922"/>
        <end position="963"/>
    </location>
</feature>
<evidence type="ECO:0000313" key="4">
    <source>
        <dbReference type="Proteomes" id="UP000289497"/>
    </source>
</evidence>
<reference evidence="3 4" key="1">
    <citation type="submission" date="2019-01" db="EMBL/GenBank/DDBJ databases">
        <authorList>
            <consortium name="Pathogen Informatics"/>
        </authorList>
    </citation>
    <scope>NUCLEOTIDE SEQUENCE [LARGE SCALE GENOMIC DNA]</scope>
    <source>
        <strain evidence="3 4">NCTC10179</strain>
    </source>
</reference>
<accession>A0A449B5R4</accession>
<keyword evidence="1" id="KW-0175">Coiled coil</keyword>
<proteinExistence type="predicted"/>
<organism evidence="3 4">
    <name type="scientific">Mycoplasmopsis columboralis</name>
    <dbReference type="NCBI Taxonomy" id="171282"/>
    <lineage>
        <taxon>Bacteria</taxon>
        <taxon>Bacillati</taxon>
        <taxon>Mycoplasmatota</taxon>
        <taxon>Mycoplasmoidales</taxon>
        <taxon>Metamycoplasmataceae</taxon>
        <taxon>Mycoplasmopsis</taxon>
    </lineage>
</organism>
<keyword evidence="2" id="KW-0472">Membrane</keyword>
<feature type="coiled-coil region" evidence="1">
    <location>
        <begin position="648"/>
        <end position="675"/>
    </location>
</feature>
<dbReference type="Proteomes" id="UP000289497">
    <property type="component" value="Chromosome"/>
</dbReference>
<name>A0A449B5R4_9BACT</name>
<feature type="coiled-coil region" evidence="1">
    <location>
        <begin position="700"/>
        <end position="746"/>
    </location>
</feature>
<keyword evidence="2" id="KW-0812">Transmembrane</keyword>
<feature type="coiled-coil region" evidence="1">
    <location>
        <begin position="1434"/>
        <end position="1476"/>
    </location>
</feature>
<evidence type="ECO:0000256" key="1">
    <source>
        <dbReference type="SAM" id="Coils"/>
    </source>
</evidence>
<dbReference type="RefSeq" id="WP_036434120.1">
    <property type="nucleotide sequence ID" value="NZ_LR215039.1"/>
</dbReference>
<evidence type="ECO:0000313" key="3">
    <source>
        <dbReference type="EMBL" id="VEU75909.1"/>
    </source>
</evidence>
<sequence length="2810" mass="317747">MRKNNKLFKATAVTAGVTGAIGLVSIGIMLSLHNNYKTPYNQTYYFMELKNEAEKTQKRLESLSDEQKQSDLVSQLNKEIDYANQLLKNEDSSIALMLQQRNKLRTQTPKTLLMVSTDLETLKNLVNEYAALVKEVDFQNSVSSLRTNALRSLESSLNEKEKHLNTFFELIDPLIKQQNDFSFALETKIWTNHEAIVKDNSALLNAQEKTALLSAIEQIFHLLAQPTYSKDALVEYENLYDEIIEKLSAKQKEQNVNLQQFLENVTRVKKEIDLIDLDEVLKGKINNQIDNYKNIALNPEATLATTKTQELSYLNDLVNNELKVATQENDDTNKLANELENLLNTIGANTQNENLNHLITLQKDLIKPSSNEDKFSLLNKMVQANNLVSVLNAVGELTSNIQNQIKENLQAKNLTQESANNLNQALNDVLNAQYSDINQYLVELTKIYNNVYDNSLLSSVFKNALTKLSEQVLDSQQNGLNVNQAKLVQISTQISQLLTSANEAIKLNDALRVLTNELREINREELRNWVALANEIIVSDNSVEQAIKDRLSFLNSQSNQLTPQNSTAIRDELQYLIAQYRQELEKANIDADYKKTLLKHSNTNDKLLEAFGGEEGIKNSPFGTKLLAQSNELKKQAQLIALNPNLSAEEKASKLADIRRKLDNIANNAEKFKKLEEAVAKGDEAIESSKDNKSEQAYLQKEANKIRDTKEKALKTLENAGDAADVDALIDQMNDDERAYREKQAEFQSTHALAEDFKTINDEFAPYMIGGQPTPTQQKFLDKLTEYQNQLADSNLSDEQRNAINEKVKNLIAIVHISKELEVKNNNLKTLVQETQSENFGSFKPQAEYDKTTALNNEIDAFLENILDSNVTEEQIQANIDKVDKQYVDLSLKVSVALLQKTNADIQSNKFTDASLLNISPYTEINASLETLNQKTQELINKEDKTQAQVNELEGELRKYRALAVSLHAAGAKLATIDKDTYPQTYKNLLNSILSHPDNGNADEPTNSLINFGDSLSVIALKNRALTLELQKVENRQAVEDNIKTLEQVYTADHRNRAIFDDAIAIYDATVAEYKVKLGEFYSSRNVLGTLRDEIEVYTNREKAKRDDIQAQWDAAIARKANLVKEYNARKENANLASIPNTQKVFDDFDALVNKTNDAGKFVTLTSELIDFLKQVPLGYAKDLYNASYEETLTKINELKPYAEQLNNDISTNIVSALTQMIVKWKETVNAVDNPEQISFIRTARNKLSALNTLVAQQKAVFDYLISDEGKNQSNSNDQDNQLSIQEINDALRQYYPTRNNEADLLNVSSDEIIEDRNNLREVFVNNVSLSAARTAQINEIEEYKKQIQSKKDATSDAESQKLYQAILDKLDSLITQTRAVQAKSELSPIATELRSIQFREADLNQLALKVSEVKTFVNGENVTDDRTGQKTILENLKNAYESYYNDYLSLSSQDISEKERELEQLQDLYNKFKFVYQLVIDTKDLIPAQYVNGTGTQGTPEEKRTQFVSYIDALLQRLNDNYSEQIIISSVESTVPSITRLINLHNEKITKYNQIKEDNSYSDFQYNSLGEEKKHNYGFNDDLLPLGDFILESIPTNGTTSLQINNTLYPNLDSKFNQRVELYNTRKQALDTIYKTSDQEAEKGYKVKEIESLYSSGTQNIDPKYSDLATKADEFFHAKALAIASATKAVTIEDQINEVVEIDSLFGKYKQIAEWIATAQTKIAEVESSSDPIKGDTNVVASLNKLKEEIAKGKEYYYSQKDSLELDNNIFFLETYLARLELAFAVASAISTLDNFNTTEGEEEFLTDDAKAPLRKIINKPFTELAENPTLETKENYERLLQIYVNGSSIESYGTAFRNSKRLQSIIYKANQYLQSYKTQLASNPNYEPENIKTLYTQLETKISEGTTALNNMQNDENVKLAATSAISNSNTGVLDLILAAKRAQIQALLRKNSSLNKYLSGHYPRVEFSPKLSDYEQVALTDIRSLDLSTPQNLVESNAKIKAAEDKYDQQTLAIYKWEANKYNSYKDKFDRYYNFLNAQNTNGVSKELILKSSGITQGDLDEYAAVITPAAEDSLRTNAKTYVEKLSESDEQLKSWLESNTEDILRTLSSVASELEGFYDNLIGIKSVPVILIGVTQYDRLKNTLTDDSSSQNVRYAIKAIGKENDLNSKLEAFLGAASAMNQIPSRNLKNDNDESTLKFNTSTPENVKTARQEYFDKYKQTIVEMASAKMKLDSLIFGDSDADGNTLIKTLHNYVEGSDSYEGRANVNNVLKHLASSAQNAESLSAENDKFAVVKNEYEKVSTPTIRFENQMDHLSKETSGIFDIYSALTKGYDRALTLHNWLSVQNNAELFFEYLTRSTNYVLNYADISPKSTTSGEVFENLIENDSNITEEDITIQGTTYKAKKLNSYFNSDGTGTIGNLFDKFNILKGSESIFNTDNVEVFVYKSTAENSKYIRLRLTSDPSVKRGFVNLYIRYKKPASVTAQNSAFSTVDSFGIKFENVGISFKTLDNFIIHKENIRNSQSLMQPLFTAQEAGWNNLQAPVSLMGSFVKYSALDALVNDRYYFTESLNEDMDAEPSQNTTSSKNFRIKVKLSSAYKGYTQTGDKIFWKTLNPNVASDKSIQYQNDDRYFNGTVAPSNRNTYNYNTTWRYFYNAATDEGKTLLFLPLVIGVPVRSSNDEEAIMVISWQILTRFDKNRTSNSQNISLGDNDVLRHVYFFKRSTAGMTNASTNTAEKFYDYVMNRIRYRDLVGLTFNDLRNSGLWNADSNIVKDDANSGKGGVGYEDFYTAIGENGRFDINFKLH</sequence>
<protein>
    <submittedName>
        <fullName evidence="3">Uncharacterized protein</fullName>
    </submittedName>
</protein>
<feature type="coiled-coil region" evidence="1">
    <location>
        <begin position="233"/>
        <end position="264"/>
    </location>
</feature>
<gene>
    <name evidence="3" type="ORF">NCTC10179_00065</name>
</gene>
<keyword evidence="4" id="KW-1185">Reference proteome</keyword>
<dbReference type="EMBL" id="LR215039">
    <property type="protein sequence ID" value="VEU75909.1"/>
    <property type="molecule type" value="Genomic_DNA"/>
</dbReference>
<feature type="transmembrane region" description="Helical" evidence="2">
    <location>
        <begin position="12"/>
        <end position="32"/>
    </location>
</feature>